<dbReference type="RefSeq" id="WP_382406913.1">
    <property type="nucleotide sequence ID" value="NZ_JBHSGU010000002.1"/>
</dbReference>
<dbReference type="Gene3D" id="3.40.50.2300">
    <property type="match status" value="1"/>
</dbReference>
<name>A0ABV9LVR7_9ALTE</name>
<evidence type="ECO:0000313" key="7">
    <source>
        <dbReference type="EMBL" id="MFC4699931.1"/>
    </source>
</evidence>
<dbReference type="SMART" id="SM00382">
    <property type="entry name" value="AAA"/>
    <property type="match status" value="1"/>
</dbReference>
<dbReference type="InterPro" id="IPR002078">
    <property type="entry name" value="Sigma_54_int"/>
</dbReference>
<evidence type="ECO:0000256" key="2">
    <source>
        <dbReference type="ARBA" id="ARBA00022840"/>
    </source>
</evidence>
<proteinExistence type="predicted"/>
<sequence>MSDILIISDNQTRIDYLNTILTFLGENCRFCTYANAIEAFGKGDNWSAVLIDGETPELAEDIIEKFPETPFINVGFQLSGERSFKNLMGSLFEPITYPNLNELLQKSSDYYTANRPLDALVSGKTKLFRSLVGNSAGITEVRELIEQVAPVEANVLILGESGTGKEVIARNVHYMSKRQKGPFVPVNCGAIPGDLLESELFGHEKGAFTGAVSARKGRFEMAEGGTLFLDEIGDMPLQMQVKLLRVLQERIFERVGGTKTLQCDVRIIAATHRNLEGMIADGSFREDLFYRLNVFPIESPGLRERAQDIPLLLQELASRLEGSKQNSVRFTQEAMRSLMAHSWPGNVRELSNLVERLSILHPKQVIDIEHLPHKYQYDEDGQQQPLAAVKQDENAERDAINAMFKYAEANPVSTETHLPVAADTTLPNDGVNLKEYLSDLEISLIRQALDKQDWVVARAADQLGMRRTTLVEKMRKYEIARHKEVDDTTSI</sequence>
<evidence type="ECO:0000256" key="5">
    <source>
        <dbReference type="ARBA" id="ARBA00023163"/>
    </source>
</evidence>
<accession>A0ABV9LVR7</accession>
<dbReference type="PRINTS" id="PR01590">
    <property type="entry name" value="HTHFIS"/>
</dbReference>
<feature type="domain" description="Sigma-54 factor interaction" evidence="6">
    <location>
        <begin position="131"/>
        <end position="359"/>
    </location>
</feature>
<protein>
    <submittedName>
        <fullName evidence="7">Sigma-54 dependent transcriptional regulator</fullName>
    </submittedName>
</protein>
<dbReference type="Gene3D" id="1.10.10.60">
    <property type="entry name" value="Homeodomain-like"/>
    <property type="match status" value="1"/>
</dbReference>
<dbReference type="Gene3D" id="3.40.50.300">
    <property type="entry name" value="P-loop containing nucleotide triphosphate hydrolases"/>
    <property type="match status" value="1"/>
</dbReference>
<dbReference type="InterPro" id="IPR025943">
    <property type="entry name" value="Sigma_54_int_dom_ATP-bd_2"/>
</dbReference>
<dbReference type="InterPro" id="IPR010518">
    <property type="entry name" value="FleQ"/>
</dbReference>
<dbReference type="PANTHER" id="PTHR32071:SF117">
    <property type="entry name" value="PTS-DEPENDENT DIHYDROXYACETONE KINASE OPERON REGULATORY PROTEIN-RELATED"/>
    <property type="match status" value="1"/>
</dbReference>
<dbReference type="CDD" id="cd00009">
    <property type="entry name" value="AAA"/>
    <property type="match status" value="1"/>
</dbReference>
<dbReference type="InterPro" id="IPR002197">
    <property type="entry name" value="HTH_Fis"/>
</dbReference>
<dbReference type="InterPro" id="IPR011006">
    <property type="entry name" value="CheY-like_superfamily"/>
</dbReference>
<organism evidence="7 8">
    <name type="scientific">Glaciecola siphonariae</name>
    <dbReference type="NCBI Taxonomy" id="521012"/>
    <lineage>
        <taxon>Bacteria</taxon>
        <taxon>Pseudomonadati</taxon>
        <taxon>Pseudomonadota</taxon>
        <taxon>Gammaproteobacteria</taxon>
        <taxon>Alteromonadales</taxon>
        <taxon>Alteromonadaceae</taxon>
        <taxon>Glaciecola</taxon>
    </lineage>
</organism>
<dbReference type="InterPro" id="IPR025662">
    <property type="entry name" value="Sigma_54_int_dom_ATP-bd_1"/>
</dbReference>
<dbReference type="InterPro" id="IPR003593">
    <property type="entry name" value="AAA+_ATPase"/>
</dbReference>
<dbReference type="PANTHER" id="PTHR32071">
    <property type="entry name" value="TRANSCRIPTIONAL REGULATORY PROTEIN"/>
    <property type="match status" value="1"/>
</dbReference>
<evidence type="ECO:0000256" key="3">
    <source>
        <dbReference type="ARBA" id="ARBA00023015"/>
    </source>
</evidence>
<keyword evidence="4" id="KW-0238">DNA-binding</keyword>
<keyword evidence="5" id="KW-0804">Transcription</keyword>
<comment type="caution">
    <text evidence="7">The sequence shown here is derived from an EMBL/GenBank/DDBJ whole genome shotgun (WGS) entry which is preliminary data.</text>
</comment>
<keyword evidence="3" id="KW-0805">Transcription regulation</keyword>
<evidence type="ECO:0000256" key="1">
    <source>
        <dbReference type="ARBA" id="ARBA00022741"/>
    </source>
</evidence>
<evidence type="ECO:0000313" key="8">
    <source>
        <dbReference type="Proteomes" id="UP001595897"/>
    </source>
</evidence>
<dbReference type="InterPro" id="IPR025944">
    <property type="entry name" value="Sigma_54_int_dom_CS"/>
</dbReference>
<keyword evidence="1" id="KW-0547">Nucleotide-binding</keyword>
<dbReference type="PROSITE" id="PS00675">
    <property type="entry name" value="SIGMA54_INTERACT_1"/>
    <property type="match status" value="1"/>
</dbReference>
<dbReference type="Pfam" id="PF02954">
    <property type="entry name" value="HTH_8"/>
    <property type="match status" value="1"/>
</dbReference>
<dbReference type="InterPro" id="IPR058031">
    <property type="entry name" value="AAA_lid_NorR"/>
</dbReference>
<dbReference type="PROSITE" id="PS00688">
    <property type="entry name" value="SIGMA54_INTERACT_3"/>
    <property type="match status" value="1"/>
</dbReference>
<gene>
    <name evidence="7" type="ORF">ACFO4O_07180</name>
</gene>
<dbReference type="Pfam" id="PF00158">
    <property type="entry name" value="Sigma54_activat"/>
    <property type="match status" value="1"/>
</dbReference>
<dbReference type="SUPFAM" id="SSF46689">
    <property type="entry name" value="Homeodomain-like"/>
    <property type="match status" value="1"/>
</dbReference>
<evidence type="ECO:0000256" key="4">
    <source>
        <dbReference type="ARBA" id="ARBA00023125"/>
    </source>
</evidence>
<dbReference type="PROSITE" id="PS50045">
    <property type="entry name" value="SIGMA54_INTERACT_4"/>
    <property type="match status" value="1"/>
</dbReference>
<dbReference type="Gene3D" id="1.10.8.60">
    <property type="match status" value="1"/>
</dbReference>
<dbReference type="InterPro" id="IPR027417">
    <property type="entry name" value="P-loop_NTPase"/>
</dbReference>
<dbReference type="EMBL" id="JBHSGU010000002">
    <property type="protein sequence ID" value="MFC4699931.1"/>
    <property type="molecule type" value="Genomic_DNA"/>
</dbReference>
<keyword evidence="2" id="KW-0067">ATP-binding</keyword>
<dbReference type="PROSITE" id="PS00676">
    <property type="entry name" value="SIGMA54_INTERACT_2"/>
    <property type="match status" value="1"/>
</dbReference>
<dbReference type="Pfam" id="PF06490">
    <property type="entry name" value="FleQ"/>
    <property type="match status" value="1"/>
</dbReference>
<dbReference type="Proteomes" id="UP001595897">
    <property type="component" value="Unassembled WGS sequence"/>
</dbReference>
<dbReference type="InterPro" id="IPR009057">
    <property type="entry name" value="Homeodomain-like_sf"/>
</dbReference>
<dbReference type="SUPFAM" id="SSF52540">
    <property type="entry name" value="P-loop containing nucleoside triphosphate hydrolases"/>
    <property type="match status" value="1"/>
</dbReference>
<reference evidence="8" key="1">
    <citation type="journal article" date="2019" name="Int. J. Syst. Evol. Microbiol.">
        <title>The Global Catalogue of Microorganisms (GCM) 10K type strain sequencing project: providing services to taxonomists for standard genome sequencing and annotation.</title>
        <authorList>
            <consortium name="The Broad Institute Genomics Platform"/>
            <consortium name="The Broad Institute Genome Sequencing Center for Infectious Disease"/>
            <person name="Wu L."/>
            <person name="Ma J."/>
        </authorList>
    </citation>
    <scope>NUCLEOTIDE SEQUENCE [LARGE SCALE GENOMIC DNA]</scope>
    <source>
        <strain evidence="8">KACC 12507</strain>
    </source>
</reference>
<keyword evidence="8" id="KW-1185">Reference proteome</keyword>
<dbReference type="SUPFAM" id="SSF52172">
    <property type="entry name" value="CheY-like"/>
    <property type="match status" value="1"/>
</dbReference>
<evidence type="ECO:0000259" key="6">
    <source>
        <dbReference type="PROSITE" id="PS50045"/>
    </source>
</evidence>
<dbReference type="Pfam" id="PF25601">
    <property type="entry name" value="AAA_lid_14"/>
    <property type="match status" value="1"/>
</dbReference>